<proteinExistence type="predicted"/>
<accession>A0A1L3SMZ4</accession>
<dbReference type="STRING" id="1670800.BSQ44_04365"/>
<reference evidence="2" key="1">
    <citation type="submission" date="2016-11" db="EMBL/GenBank/DDBJ databases">
        <title>Mesorhizobium oceanicum sp. nov., isolated from deep seawater in South China Sea.</title>
        <authorList>
            <person name="Fu G.-Y."/>
        </authorList>
    </citation>
    <scope>NUCLEOTIDE SEQUENCE [LARGE SCALE GENOMIC DNA]</scope>
    <source>
        <strain evidence="2">B7</strain>
    </source>
</reference>
<dbReference type="AlphaFoldDB" id="A0A1L3SMZ4"/>
<organism evidence="1 2">
    <name type="scientific">Aquibium oceanicum</name>
    <dbReference type="NCBI Taxonomy" id="1670800"/>
    <lineage>
        <taxon>Bacteria</taxon>
        <taxon>Pseudomonadati</taxon>
        <taxon>Pseudomonadota</taxon>
        <taxon>Alphaproteobacteria</taxon>
        <taxon>Hyphomicrobiales</taxon>
        <taxon>Phyllobacteriaceae</taxon>
        <taxon>Aquibium</taxon>
    </lineage>
</organism>
<sequence length="66" mass="7457">MPILQVFIHHSSMSSDARLAASLECRVRPATADQPMPAKIRPHIDNLVGLYYPFGEQPISFRSEDF</sequence>
<evidence type="ECO:0000313" key="2">
    <source>
        <dbReference type="Proteomes" id="UP000182840"/>
    </source>
</evidence>
<protein>
    <submittedName>
        <fullName evidence="1">Uncharacterized protein</fullName>
    </submittedName>
</protein>
<evidence type="ECO:0000313" key="1">
    <source>
        <dbReference type="EMBL" id="APH70705.1"/>
    </source>
</evidence>
<dbReference type="EMBL" id="CP018171">
    <property type="protein sequence ID" value="APH70705.1"/>
    <property type="molecule type" value="Genomic_DNA"/>
</dbReference>
<dbReference type="KEGG" id="meso:BSQ44_04365"/>
<gene>
    <name evidence="1" type="ORF">BSQ44_04365</name>
</gene>
<keyword evidence="2" id="KW-1185">Reference proteome</keyword>
<dbReference type="Proteomes" id="UP000182840">
    <property type="component" value="Chromosome"/>
</dbReference>
<name>A0A1L3SMZ4_9HYPH</name>